<dbReference type="Gene3D" id="3.40.710.10">
    <property type="entry name" value="DD-peptidase/beta-lactamase superfamily"/>
    <property type="match status" value="1"/>
</dbReference>
<dbReference type="Proteomes" id="UP000664209">
    <property type="component" value="Unassembled WGS sequence"/>
</dbReference>
<accession>A0A939LTD6</accession>
<comment type="caution">
    <text evidence="2">The sequence shown here is derived from an EMBL/GenBank/DDBJ whole genome shotgun (WGS) entry which is preliminary data.</text>
</comment>
<sequence length="111" mass="11110">MAVDTTFRISSLTKPLAATLTLALVADGTLGAAPFLEPGCSWGLGVGVDLEAGTGGRAPGRWGWIGGTGSAAYVDPTRDLVVVLLTGRGLAGPHDRSAAVLEAAAAAVRPR</sequence>
<dbReference type="AlphaFoldDB" id="A0A939LTD6"/>
<dbReference type="SUPFAM" id="SSF56601">
    <property type="entry name" value="beta-lactamase/transpeptidase-like"/>
    <property type="match status" value="2"/>
</dbReference>
<evidence type="ECO:0000313" key="3">
    <source>
        <dbReference type="Proteomes" id="UP000664209"/>
    </source>
</evidence>
<protein>
    <submittedName>
        <fullName evidence="2">Serine hydrolase</fullName>
    </submittedName>
</protein>
<reference evidence="2" key="1">
    <citation type="submission" date="2021-03" db="EMBL/GenBank/DDBJ databases">
        <title>Actinotalea soli sp. nov., isolated from soil.</title>
        <authorList>
            <person name="Ping W."/>
            <person name="Zhang J."/>
        </authorList>
    </citation>
    <scope>NUCLEOTIDE SEQUENCE</scope>
    <source>
        <strain evidence="2">BY-33</strain>
    </source>
</reference>
<feature type="domain" description="Beta-lactamase-related" evidence="1">
    <location>
        <begin position="36"/>
        <end position="106"/>
    </location>
</feature>
<evidence type="ECO:0000313" key="2">
    <source>
        <dbReference type="EMBL" id="MBO1751774.1"/>
    </source>
</evidence>
<organism evidence="2 3">
    <name type="scientific">Actinotalea soli</name>
    <dbReference type="NCBI Taxonomy" id="2819234"/>
    <lineage>
        <taxon>Bacteria</taxon>
        <taxon>Bacillati</taxon>
        <taxon>Actinomycetota</taxon>
        <taxon>Actinomycetes</taxon>
        <taxon>Micrococcales</taxon>
        <taxon>Cellulomonadaceae</taxon>
        <taxon>Actinotalea</taxon>
    </lineage>
</organism>
<dbReference type="InterPro" id="IPR012338">
    <property type="entry name" value="Beta-lactam/transpept-like"/>
</dbReference>
<name>A0A939LTD6_9CELL</name>
<dbReference type="InterPro" id="IPR001466">
    <property type="entry name" value="Beta-lactam-related"/>
</dbReference>
<dbReference type="Pfam" id="PF00144">
    <property type="entry name" value="Beta-lactamase"/>
    <property type="match status" value="1"/>
</dbReference>
<keyword evidence="2" id="KW-0378">Hydrolase</keyword>
<dbReference type="GO" id="GO:0016787">
    <property type="term" value="F:hydrolase activity"/>
    <property type="evidence" value="ECO:0007669"/>
    <property type="project" value="UniProtKB-KW"/>
</dbReference>
<evidence type="ECO:0000259" key="1">
    <source>
        <dbReference type="Pfam" id="PF00144"/>
    </source>
</evidence>
<dbReference type="EMBL" id="JAGEMK010000003">
    <property type="protein sequence ID" value="MBO1751774.1"/>
    <property type="molecule type" value="Genomic_DNA"/>
</dbReference>
<gene>
    <name evidence="2" type="ORF">J4G33_08170</name>
</gene>
<keyword evidence="3" id="KW-1185">Reference proteome</keyword>
<proteinExistence type="predicted"/>